<keyword evidence="3" id="KW-1185">Reference proteome</keyword>
<feature type="chain" id="PRO_5023902079" description="Secreted protein" evidence="1">
    <location>
        <begin position="28"/>
        <end position="177"/>
    </location>
</feature>
<keyword evidence="1" id="KW-0732">Signal</keyword>
<dbReference type="InParanoid" id="A0A5F9CBV9"/>
<sequence length="177" mass="19593">MPTPSLFFHHLLACLSLHLFAEIVVYGKDTHSSYRSRNHTEMLDGLQGQKDGLKGSLVICRSFLLCHLLFWLRNNLFLLSEDHLDVARGAHVRVDPAVGSVGPAAHLGGLVHLDVLNDHRIYIQTLQLSITLCIFKHVQQKLGTFFGPTTLGPTPLLGLGTSTNSTIVPTEWHTLLL</sequence>
<dbReference type="EMBL" id="AAGW02030532">
    <property type="status" value="NOT_ANNOTATED_CDS"/>
    <property type="molecule type" value="Genomic_DNA"/>
</dbReference>
<name>A0A5F9CBV9_RABIT</name>
<organism evidence="2 3">
    <name type="scientific">Oryctolagus cuniculus</name>
    <name type="common">Rabbit</name>
    <dbReference type="NCBI Taxonomy" id="9986"/>
    <lineage>
        <taxon>Eukaryota</taxon>
        <taxon>Metazoa</taxon>
        <taxon>Chordata</taxon>
        <taxon>Craniata</taxon>
        <taxon>Vertebrata</taxon>
        <taxon>Euteleostomi</taxon>
        <taxon>Mammalia</taxon>
        <taxon>Eutheria</taxon>
        <taxon>Euarchontoglires</taxon>
        <taxon>Glires</taxon>
        <taxon>Lagomorpha</taxon>
        <taxon>Leporidae</taxon>
        <taxon>Oryctolagus</taxon>
    </lineage>
</organism>
<evidence type="ECO:0000313" key="2">
    <source>
        <dbReference type="Ensembl" id="ENSOCUP00000031297.1"/>
    </source>
</evidence>
<evidence type="ECO:0008006" key="4">
    <source>
        <dbReference type="Google" id="ProtNLM"/>
    </source>
</evidence>
<accession>A0A5F9CBV9</accession>
<dbReference type="EMBL" id="AAGW02030529">
    <property type="status" value="NOT_ANNOTATED_CDS"/>
    <property type="molecule type" value="Genomic_DNA"/>
</dbReference>
<dbReference type="Proteomes" id="UP000001811">
    <property type="component" value="Chromosome 11"/>
</dbReference>
<feature type="signal peptide" evidence="1">
    <location>
        <begin position="1"/>
        <end position="27"/>
    </location>
</feature>
<dbReference type="Ensembl" id="ENSOCUT00000038319.1">
    <property type="protein sequence ID" value="ENSOCUP00000031297.1"/>
    <property type="gene ID" value="ENSOCUG00000031207.1"/>
</dbReference>
<dbReference type="EMBL" id="AAGW02030530">
    <property type="status" value="NOT_ANNOTATED_CDS"/>
    <property type="molecule type" value="Genomic_DNA"/>
</dbReference>
<reference evidence="2" key="2">
    <citation type="submission" date="2025-08" db="UniProtKB">
        <authorList>
            <consortium name="Ensembl"/>
        </authorList>
    </citation>
    <scope>IDENTIFICATION</scope>
    <source>
        <strain evidence="2">Thorbecke</strain>
    </source>
</reference>
<protein>
    <recommendedName>
        <fullName evidence="4">Secreted protein</fullName>
    </recommendedName>
</protein>
<dbReference type="EMBL" id="AAGW02030531">
    <property type="status" value="NOT_ANNOTATED_CDS"/>
    <property type="molecule type" value="Genomic_DNA"/>
</dbReference>
<proteinExistence type="predicted"/>
<reference evidence="2" key="3">
    <citation type="submission" date="2025-09" db="UniProtKB">
        <authorList>
            <consortium name="Ensembl"/>
        </authorList>
    </citation>
    <scope>IDENTIFICATION</scope>
    <source>
        <strain evidence="2">Thorbecke</strain>
    </source>
</reference>
<reference evidence="2 3" key="1">
    <citation type="journal article" date="2011" name="Nature">
        <title>A high-resolution map of human evolutionary constraint using 29 mammals.</title>
        <authorList>
            <person name="Lindblad-Toh K."/>
            <person name="Garber M."/>
            <person name="Zuk O."/>
            <person name="Lin M.F."/>
            <person name="Parker B.J."/>
            <person name="Washietl S."/>
            <person name="Kheradpour P."/>
            <person name="Ernst J."/>
            <person name="Jordan G."/>
            <person name="Mauceli E."/>
            <person name="Ward L.D."/>
            <person name="Lowe C.B."/>
            <person name="Holloway A.K."/>
            <person name="Clamp M."/>
            <person name="Gnerre S."/>
            <person name="Alfoldi J."/>
            <person name="Beal K."/>
            <person name="Chang J."/>
            <person name="Clawson H."/>
            <person name="Cuff J."/>
            <person name="Di Palma F."/>
            <person name="Fitzgerald S."/>
            <person name="Flicek P."/>
            <person name="Guttman M."/>
            <person name="Hubisz M.J."/>
            <person name="Jaffe D.B."/>
            <person name="Jungreis I."/>
            <person name="Kent W.J."/>
            <person name="Kostka D."/>
            <person name="Lara M."/>
            <person name="Martins A.L."/>
            <person name="Massingham T."/>
            <person name="Moltke I."/>
            <person name="Raney B.J."/>
            <person name="Rasmussen M.D."/>
            <person name="Robinson J."/>
            <person name="Stark A."/>
            <person name="Vilella A.J."/>
            <person name="Wen J."/>
            <person name="Xie X."/>
            <person name="Zody M.C."/>
            <person name="Baldwin J."/>
            <person name="Bloom T."/>
            <person name="Chin C.W."/>
            <person name="Heiman D."/>
            <person name="Nicol R."/>
            <person name="Nusbaum C."/>
            <person name="Young S."/>
            <person name="Wilkinson J."/>
            <person name="Worley K.C."/>
            <person name="Kovar C.L."/>
            <person name="Muzny D.M."/>
            <person name="Gibbs R.A."/>
            <person name="Cree A."/>
            <person name="Dihn H.H."/>
            <person name="Fowler G."/>
            <person name="Jhangiani S."/>
            <person name="Joshi V."/>
            <person name="Lee S."/>
            <person name="Lewis L.R."/>
            <person name="Nazareth L.V."/>
            <person name="Okwuonu G."/>
            <person name="Santibanez J."/>
            <person name="Warren W.C."/>
            <person name="Mardis E.R."/>
            <person name="Weinstock G.M."/>
            <person name="Wilson R.K."/>
            <person name="Delehaunty K."/>
            <person name="Dooling D."/>
            <person name="Fronik C."/>
            <person name="Fulton L."/>
            <person name="Fulton B."/>
            <person name="Graves T."/>
            <person name="Minx P."/>
            <person name="Sodergren E."/>
            <person name="Birney E."/>
            <person name="Margulies E.H."/>
            <person name="Herrero J."/>
            <person name="Green E.D."/>
            <person name="Haussler D."/>
            <person name="Siepel A."/>
            <person name="Goldman N."/>
            <person name="Pollard K.S."/>
            <person name="Pedersen J.S."/>
            <person name="Lander E.S."/>
            <person name="Kellis M."/>
        </authorList>
    </citation>
    <scope>NUCLEOTIDE SEQUENCE [LARGE SCALE GENOMIC DNA]</scope>
    <source>
        <strain evidence="2 3">Thorbecke inbred</strain>
    </source>
</reference>
<dbReference type="AlphaFoldDB" id="A0A5F9CBV9"/>
<evidence type="ECO:0000313" key="3">
    <source>
        <dbReference type="Proteomes" id="UP000001811"/>
    </source>
</evidence>
<evidence type="ECO:0000256" key="1">
    <source>
        <dbReference type="SAM" id="SignalP"/>
    </source>
</evidence>
<dbReference type="Bgee" id="ENSOCUG00000031207">
    <property type="expression patterns" value="Expressed in left lung and 17 other cell types or tissues"/>
</dbReference>